<protein>
    <submittedName>
        <fullName evidence="1">Uncharacterized protein</fullName>
    </submittedName>
</protein>
<sequence length="109" mass="12718">MNTSEIAISSDPVEPNLTIEIQFVAFYLNLSKRHTLPQTCSPNYYLRSLHVFAILMERINFMGKLFFYHLHDLLHENLVFISIAISSPEDLFSFPFEVDSAFFMTRLHS</sequence>
<name>A0ABC8RXF2_9AQUA</name>
<organism evidence="1 2">
    <name type="scientific">Ilex paraguariensis</name>
    <name type="common">yerba mate</name>
    <dbReference type="NCBI Taxonomy" id="185542"/>
    <lineage>
        <taxon>Eukaryota</taxon>
        <taxon>Viridiplantae</taxon>
        <taxon>Streptophyta</taxon>
        <taxon>Embryophyta</taxon>
        <taxon>Tracheophyta</taxon>
        <taxon>Spermatophyta</taxon>
        <taxon>Magnoliopsida</taxon>
        <taxon>eudicotyledons</taxon>
        <taxon>Gunneridae</taxon>
        <taxon>Pentapetalae</taxon>
        <taxon>asterids</taxon>
        <taxon>campanulids</taxon>
        <taxon>Aquifoliales</taxon>
        <taxon>Aquifoliaceae</taxon>
        <taxon>Ilex</taxon>
    </lineage>
</organism>
<accession>A0ABC8RXF2</accession>
<dbReference type="EMBL" id="CAUOFW020001870">
    <property type="protein sequence ID" value="CAK9149378.1"/>
    <property type="molecule type" value="Genomic_DNA"/>
</dbReference>
<gene>
    <name evidence="1" type="ORF">ILEXP_LOCUS17420</name>
</gene>
<comment type="caution">
    <text evidence="1">The sequence shown here is derived from an EMBL/GenBank/DDBJ whole genome shotgun (WGS) entry which is preliminary data.</text>
</comment>
<reference evidence="1 2" key="1">
    <citation type="submission" date="2024-02" db="EMBL/GenBank/DDBJ databases">
        <authorList>
            <person name="Vignale AGUSTIN F."/>
            <person name="Sosa J E."/>
            <person name="Modenutti C."/>
        </authorList>
    </citation>
    <scope>NUCLEOTIDE SEQUENCE [LARGE SCALE GENOMIC DNA]</scope>
</reference>
<dbReference type="Proteomes" id="UP001642360">
    <property type="component" value="Unassembled WGS sequence"/>
</dbReference>
<evidence type="ECO:0000313" key="2">
    <source>
        <dbReference type="Proteomes" id="UP001642360"/>
    </source>
</evidence>
<proteinExistence type="predicted"/>
<dbReference type="AlphaFoldDB" id="A0ABC8RXF2"/>
<keyword evidence="2" id="KW-1185">Reference proteome</keyword>
<evidence type="ECO:0000313" key="1">
    <source>
        <dbReference type="EMBL" id="CAK9149378.1"/>
    </source>
</evidence>